<dbReference type="Proteomes" id="UP000035963">
    <property type="component" value="Unassembled WGS sequence"/>
</dbReference>
<dbReference type="PANTHER" id="PTHR43280:SF13">
    <property type="entry name" value="HTH-TYPE TRANSCRIPTIONAL ACTIVATOR RHAR"/>
    <property type="match status" value="1"/>
</dbReference>
<evidence type="ECO:0000313" key="6">
    <source>
        <dbReference type="Proteomes" id="UP000035963"/>
    </source>
</evidence>
<organism evidence="5 6">
    <name type="scientific">Caballeronia mineralivorans PML1(12)</name>
    <dbReference type="NCBI Taxonomy" id="908627"/>
    <lineage>
        <taxon>Bacteria</taxon>
        <taxon>Pseudomonadati</taxon>
        <taxon>Pseudomonadota</taxon>
        <taxon>Betaproteobacteria</taxon>
        <taxon>Burkholderiales</taxon>
        <taxon>Burkholderiaceae</taxon>
        <taxon>Caballeronia</taxon>
    </lineage>
</organism>
<dbReference type="Gene3D" id="1.10.10.60">
    <property type="entry name" value="Homeodomain-like"/>
    <property type="match status" value="1"/>
</dbReference>
<keyword evidence="1" id="KW-0805">Transcription regulation</keyword>
<proteinExistence type="predicted"/>
<dbReference type="GO" id="GO:0043565">
    <property type="term" value="F:sequence-specific DNA binding"/>
    <property type="evidence" value="ECO:0007669"/>
    <property type="project" value="InterPro"/>
</dbReference>
<dbReference type="SUPFAM" id="SSF46689">
    <property type="entry name" value="Homeodomain-like"/>
    <property type="match status" value="1"/>
</dbReference>
<evidence type="ECO:0000259" key="4">
    <source>
        <dbReference type="PROSITE" id="PS01124"/>
    </source>
</evidence>
<dbReference type="AlphaFoldDB" id="A0A0J1CL87"/>
<dbReference type="PANTHER" id="PTHR43280">
    <property type="entry name" value="ARAC-FAMILY TRANSCRIPTIONAL REGULATOR"/>
    <property type="match status" value="1"/>
</dbReference>
<accession>A0A0J1CL87</accession>
<dbReference type="InterPro" id="IPR009057">
    <property type="entry name" value="Homeodomain-like_sf"/>
</dbReference>
<dbReference type="OrthoDB" id="9816344at2"/>
<dbReference type="PROSITE" id="PS01124">
    <property type="entry name" value="HTH_ARAC_FAMILY_2"/>
    <property type="match status" value="1"/>
</dbReference>
<dbReference type="SMART" id="SM00342">
    <property type="entry name" value="HTH_ARAC"/>
    <property type="match status" value="1"/>
</dbReference>
<keyword evidence="6" id="KW-1185">Reference proteome</keyword>
<name>A0A0J1CL87_9BURK</name>
<feature type="domain" description="HTH araC/xylS-type" evidence="4">
    <location>
        <begin position="132"/>
        <end position="230"/>
    </location>
</feature>
<gene>
    <name evidence="5" type="ORF">EOS_35525</name>
</gene>
<evidence type="ECO:0000256" key="3">
    <source>
        <dbReference type="ARBA" id="ARBA00023163"/>
    </source>
</evidence>
<dbReference type="InterPro" id="IPR018060">
    <property type="entry name" value="HTH_AraC"/>
</dbReference>
<evidence type="ECO:0000256" key="2">
    <source>
        <dbReference type="ARBA" id="ARBA00023125"/>
    </source>
</evidence>
<dbReference type="GO" id="GO:0003700">
    <property type="term" value="F:DNA-binding transcription factor activity"/>
    <property type="evidence" value="ECO:0007669"/>
    <property type="project" value="InterPro"/>
</dbReference>
<comment type="caution">
    <text evidence="5">The sequence shown here is derived from an EMBL/GenBank/DDBJ whole genome shotgun (WGS) entry which is preliminary data.</text>
</comment>
<keyword evidence="2" id="KW-0238">DNA-binding</keyword>
<dbReference type="RefSeq" id="WP_047896901.1">
    <property type="nucleotide sequence ID" value="NZ_AEJF01000214.1"/>
</dbReference>
<protein>
    <recommendedName>
        <fullName evidence="4">HTH araC/xylS-type domain-containing protein</fullName>
    </recommendedName>
</protein>
<evidence type="ECO:0000256" key="1">
    <source>
        <dbReference type="ARBA" id="ARBA00023015"/>
    </source>
</evidence>
<dbReference type="PATRIC" id="fig|908627.4.peg.7947"/>
<dbReference type="Pfam" id="PF12833">
    <property type="entry name" value="HTH_18"/>
    <property type="match status" value="1"/>
</dbReference>
<sequence>MGGVQLILFHRAGRVDCVDLSYAVPESSLVIADVDAIPRLSTGGETAAYAFNTGELQVLYRDLIDLLAQRRVAPFFREPVKQLGVSTETIEVIARLGGMSRIEMLRFAYMYCLGVEQDYFSRLLYYFVDSSRDFFEFVESNSMNSWPVSQYADELGISLRKLNLLFYEKCGVSAKHWLLERRLRKARELLLGSVMKVTDIAQECGFNSHAHFSDSFRRRYNDCPRGLRQKGSQLADSMEDGT</sequence>
<evidence type="ECO:0000313" key="5">
    <source>
        <dbReference type="EMBL" id="KLU21487.1"/>
    </source>
</evidence>
<dbReference type="EMBL" id="AEJF01000214">
    <property type="protein sequence ID" value="KLU21487.1"/>
    <property type="molecule type" value="Genomic_DNA"/>
</dbReference>
<keyword evidence="3" id="KW-0804">Transcription</keyword>
<reference evidence="5 6" key="1">
    <citation type="journal article" date="2015" name="Genome Announc.">
        <title>Draft Genome Sequence of Burkholderia sp. Strain PML1(12), an Ectomycorrhizosphere-Inhabiting Bacterium with Effective Mineral-Weathering Ability.</title>
        <authorList>
            <person name="Uroz S."/>
            <person name="Oger P."/>
        </authorList>
    </citation>
    <scope>NUCLEOTIDE SEQUENCE [LARGE SCALE GENOMIC DNA]</scope>
    <source>
        <strain evidence="6">PML1(12)</strain>
    </source>
</reference>